<dbReference type="Gene3D" id="1.25.40.340">
    <property type="match status" value="2"/>
</dbReference>
<dbReference type="GO" id="GO:0050354">
    <property type="term" value="F:triokinase activity"/>
    <property type="evidence" value="ECO:0007669"/>
    <property type="project" value="UniProtKB-EC"/>
</dbReference>
<evidence type="ECO:0000256" key="10">
    <source>
        <dbReference type="ARBA" id="ARBA00048898"/>
    </source>
</evidence>
<dbReference type="Pfam" id="PF02733">
    <property type="entry name" value="Dak1"/>
    <property type="match status" value="1"/>
</dbReference>
<reference evidence="13" key="1">
    <citation type="submission" date="2018-08" db="EMBL/GenBank/DDBJ databases">
        <title>Draft genome sequence of azole-resistant Aspergillus thermomutatus (Neosartorya pseudofischeri) strain HMR AF 39, isolated from a human nasal aspirate.</title>
        <authorList>
            <person name="Parent-Michaud M."/>
            <person name="Dufresne P.J."/>
            <person name="Fournier E."/>
            <person name="Martineau C."/>
            <person name="Moreira S."/>
            <person name="Perkins V."/>
            <person name="De Repentigny L."/>
            <person name="Dufresne S.F."/>
        </authorList>
    </citation>
    <scope>NUCLEOTIDE SEQUENCE [LARGE SCALE GENOMIC DNA]</scope>
    <source>
        <strain evidence="13">HMR AF 39</strain>
    </source>
</reference>
<evidence type="ECO:0000313" key="13">
    <source>
        <dbReference type="EMBL" id="RHZ59806.1"/>
    </source>
</evidence>
<evidence type="ECO:0000259" key="12">
    <source>
        <dbReference type="PROSITE" id="PS51481"/>
    </source>
</evidence>
<evidence type="ECO:0000256" key="2">
    <source>
        <dbReference type="ARBA" id="ARBA00004778"/>
    </source>
</evidence>
<keyword evidence="7" id="KW-0319">Glycerol metabolism</keyword>
<dbReference type="VEuPathDB" id="FungiDB:CDV56_106745"/>
<dbReference type="OrthoDB" id="1724672at2759"/>
<accession>A0A397HDZ0</accession>
<dbReference type="GO" id="GO:0019588">
    <property type="term" value="P:anaerobic glycerol catabolic process"/>
    <property type="evidence" value="ECO:0007669"/>
    <property type="project" value="UniProtKB-UniPathway"/>
</dbReference>
<dbReference type="EMBL" id="NKHU02000057">
    <property type="protein sequence ID" value="RHZ59806.1"/>
    <property type="molecule type" value="Genomic_DNA"/>
</dbReference>
<dbReference type="GO" id="GO:0005524">
    <property type="term" value="F:ATP binding"/>
    <property type="evidence" value="ECO:0007669"/>
    <property type="project" value="UniProtKB-KW"/>
</dbReference>
<keyword evidence="14" id="KW-1185">Reference proteome</keyword>
<dbReference type="GeneID" id="38128719"/>
<protein>
    <recommendedName>
        <fullName evidence="15">Dihydroxyacetone kinase 2</fullName>
    </recommendedName>
</protein>
<organism evidence="13 14">
    <name type="scientific">Aspergillus thermomutatus</name>
    <name type="common">Neosartorya pseudofischeri</name>
    <dbReference type="NCBI Taxonomy" id="41047"/>
    <lineage>
        <taxon>Eukaryota</taxon>
        <taxon>Fungi</taxon>
        <taxon>Dikarya</taxon>
        <taxon>Ascomycota</taxon>
        <taxon>Pezizomycotina</taxon>
        <taxon>Eurotiomycetes</taxon>
        <taxon>Eurotiomycetidae</taxon>
        <taxon>Eurotiales</taxon>
        <taxon>Aspergillaceae</taxon>
        <taxon>Aspergillus</taxon>
        <taxon>Aspergillus subgen. Fumigati</taxon>
    </lineage>
</organism>
<evidence type="ECO:0000256" key="5">
    <source>
        <dbReference type="ARBA" id="ARBA00022741"/>
    </source>
</evidence>
<dbReference type="GO" id="GO:0004371">
    <property type="term" value="F:glycerone kinase activity"/>
    <property type="evidence" value="ECO:0007669"/>
    <property type="project" value="UniProtKB-EC"/>
</dbReference>
<sequence length="550" mass="57655">MSLGKHFINDVDVPVDRALRAQLARDPALRLIESEKVLFCQQASESQKVILLSGGGSGHEPAHAGYLGEGMLDICVAGNIFASPSAKQILSGLNALSTPRGALVSVKNYTGDRLNFGLAVEKAKADGRAVNVVVVGDDVSIEHPGLVGRRGMAGVVFVHKVAGAAAAKGADLARVTHLAQTVADSLVTVGVSLDRCSVPQRADQESLPFGELEYGMGIHNEPGVQRSAIPSLQETVSNVLRMLTRPSSQRWYPQQRQEMALMVNNLGGLSILELNVIADELACQLRHENFRIKRIVSGTFVPSLDAPGFSVTLLGLDEEIDELLGAPTTAPAWPSSSKADLDGLKNRIVKPIAVAGTTSSAEPLYTVSGRVVEKVIAAVARSITETEPLITRYDTIAGDGDCGETLVNGVNGMGGTSGAIYAIFFNAVSNAIATRNVATSSADGLAFAMSQALQDGLAELYRYTPARQGHRTLMDALIPFIGTFAVEQDLKKACAAAVSGAESTRSLAPVLGRASYANRNHFVAEGGLPDPGAIGAASVVNGIKDGLARD</sequence>
<dbReference type="InterPro" id="IPR050861">
    <property type="entry name" value="Dihydroxyacetone_Kinase"/>
</dbReference>
<dbReference type="STRING" id="41047.A0A397HDZ0"/>
<evidence type="ECO:0000256" key="4">
    <source>
        <dbReference type="ARBA" id="ARBA00022679"/>
    </source>
</evidence>
<dbReference type="PROSITE" id="PS51481">
    <property type="entry name" value="DHAK"/>
    <property type="match status" value="1"/>
</dbReference>
<evidence type="ECO:0000313" key="14">
    <source>
        <dbReference type="Proteomes" id="UP000215305"/>
    </source>
</evidence>
<dbReference type="AlphaFoldDB" id="A0A397HDZ0"/>
<dbReference type="PANTHER" id="PTHR28629:SF4">
    <property type="entry name" value="TRIOKINASE_FMN CYCLASE"/>
    <property type="match status" value="1"/>
</dbReference>
<dbReference type="RefSeq" id="XP_026615880.1">
    <property type="nucleotide sequence ID" value="XM_026760364.1"/>
</dbReference>
<feature type="domain" description="DhaK" evidence="12">
    <location>
        <begin position="10"/>
        <end position="333"/>
    </location>
</feature>
<dbReference type="Pfam" id="PF02734">
    <property type="entry name" value="Dak2"/>
    <property type="match status" value="1"/>
</dbReference>
<keyword evidence="4" id="KW-0808">Transferase</keyword>
<evidence type="ECO:0008006" key="15">
    <source>
        <dbReference type="Google" id="ProtNLM"/>
    </source>
</evidence>
<evidence type="ECO:0000256" key="3">
    <source>
        <dbReference type="ARBA" id="ARBA00008757"/>
    </source>
</evidence>
<comment type="catalytic activity">
    <reaction evidence="9">
        <text>D-glyceraldehyde + ATP = D-glyceraldehyde 3-phosphate + ADP + H(+)</text>
        <dbReference type="Rhea" id="RHEA:13941"/>
        <dbReference type="ChEBI" id="CHEBI:15378"/>
        <dbReference type="ChEBI" id="CHEBI:17378"/>
        <dbReference type="ChEBI" id="CHEBI:30616"/>
        <dbReference type="ChEBI" id="CHEBI:59776"/>
        <dbReference type="ChEBI" id="CHEBI:456216"/>
        <dbReference type="EC" id="2.7.1.28"/>
    </reaction>
</comment>
<name>A0A397HDZ0_ASPTH</name>
<dbReference type="GO" id="GO:0005829">
    <property type="term" value="C:cytosol"/>
    <property type="evidence" value="ECO:0007669"/>
    <property type="project" value="TreeGrafter"/>
</dbReference>
<evidence type="ECO:0000259" key="11">
    <source>
        <dbReference type="PROSITE" id="PS51480"/>
    </source>
</evidence>
<evidence type="ECO:0000256" key="8">
    <source>
        <dbReference type="ARBA" id="ARBA00022840"/>
    </source>
</evidence>
<dbReference type="PROSITE" id="PS51480">
    <property type="entry name" value="DHAL"/>
    <property type="match status" value="1"/>
</dbReference>
<proteinExistence type="inferred from homology"/>
<dbReference type="InterPro" id="IPR036117">
    <property type="entry name" value="DhaL_dom_sf"/>
</dbReference>
<comment type="catalytic activity">
    <reaction evidence="10">
        <text>dihydroxyacetone + ATP = dihydroxyacetone phosphate + ADP + H(+)</text>
        <dbReference type="Rhea" id="RHEA:15773"/>
        <dbReference type="ChEBI" id="CHEBI:15378"/>
        <dbReference type="ChEBI" id="CHEBI:16016"/>
        <dbReference type="ChEBI" id="CHEBI:30616"/>
        <dbReference type="ChEBI" id="CHEBI:57642"/>
        <dbReference type="ChEBI" id="CHEBI:456216"/>
        <dbReference type="EC" id="2.7.1.29"/>
    </reaction>
</comment>
<comment type="function">
    <text evidence="1">Catalyzes both the phosphorylation of dihydroxyacetone and of glyceraldehyde.</text>
</comment>
<comment type="caution">
    <text evidence="13">The sequence shown here is derived from an EMBL/GenBank/DDBJ whole genome shotgun (WGS) entry which is preliminary data.</text>
</comment>
<evidence type="ECO:0000256" key="1">
    <source>
        <dbReference type="ARBA" id="ARBA00003264"/>
    </source>
</evidence>
<keyword evidence="8" id="KW-0067">ATP-binding</keyword>
<dbReference type="Gene3D" id="3.30.1180.20">
    <property type="entry name" value="Dihydroxyacetone kinase, domain 2"/>
    <property type="match status" value="1"/>
</dbReference>
<evidence type="ECO:0000256" key="6">
    <source>
        <dbReference type="ARBA" id="ARBA00022777"/>
    </source>
</evidence>
<dbReference type="InterPro" id="IPR004006">
    <property type="entry name" value="DhaK_dom"/>
</dbReference>
<dbReference type="UniPathway" id="UPA00617">
    <property type="reaction ID" value="UER00669"/>
</dbReference>
<keyword evidence="6" id="KW-0418">Kinase</keyword>
<dbReference type="PANTHER" id="PTHR28629">
    <property type="entry name" value="TRIOKINASE/FMN CYCLASE"/>
    <property type="match status" value="1"/>
</dbReference>
<comment type="pathway">
    <text evidence="2">Polyol metabolism; glycerol fermentation; glycerone phosphate from glycerol (oxidative route): step 2/2.</text>
</comment>
<feature type="domain" description="DhaL" evidence="11">
    <location>
        <begin position="328"/>
        <end position="545"/>
    </location>
</feature>
<dbReference type="Gene3D" id="3.40.50.10440">
    <property type="entry name" value="Dihydroxyacetone kinase, domain 1"/>
    <property type="match status" value="1"/>
</dbReference>
<comment type="similarity">
    <text evidence="3">Belongs to the dihydroxyacetone kinase (DAK) family.</text>
</comment>
<dbReference type="SUPFAM" id="SSF82549">
    <property type="entry name" value="DAK1/DegV-like"/>
    <property type="match status" value="1"/>
</dbReference>
<dbReference type="Proteomes" id="UP000215305">
    <property type="component" value="Unassembled WGS sequence"/>
</dbReference>
<dbReference type="FunFam" id="3.30.1180.20:FF:000001">
    <property type="entry name" value="Dihydroxyacetone kinase 1"/>
    <property type="match status" value="1"/>
</dbReference>
<evidence type="ECO:0000256" key="7">
    <source>
        <dbReference type="ARBA" id="ARBA00022798"/>
    </source>
</evidence>
<gene>
    <name evidence="13" type="ORF">CDV56_106745</name>
</gene>
<dbReference type="InterPro" id="IPR004007">
    <property type="entry name" value="DhaL_dom"/>
</dbReference>
<evidence type="ECO:0000256" key="9">
    <source>
        <dbReference type="ARBA" id="ARBA00047974"/>
    </source>
</evidence>
<dbReference type="FunFam" id="3.40.50.10440:FF:000001">
    <property type="entry name" value="Dihydroxyacetone kinase, DhaK subunit"/>
    <property type="match status" value="1"/>
</dbReference>
<keyword evidence="5" id="KW-0547">Nucleotide-binding</keyword>
<dbReference type="SUPFAM" id="SSF101473">
    <property type="entry name" value="DhaL-like"/>
    <property type="match status" value="1"/>
</dbReference>
<dbReference type="SMART" id="SM01120">
    <property type="entry name" value="Dak2"/>
    <property type="match status" value="1"/>
</dbReference>